<dbReference type="InterPro" id="IPR037523">
    <property type="entry name" value="VOC_core"/>
</dbReference>
<gene>
    <name evidence="2" type="ORF">DX873_01485</name>
</gene>
<organism evidence="2 3">
    <name type="scientific">Flagellimonas nanhaiensis</name>
    <dbReference type="NCBI Taxonomy" id="2292706"/>
    <lineage>
        <taxon>Bacteria</taxon>
        <taxon>Pseudomonadati</taxon>
        <taxon>Bacteroidota</taxon>
        <taxon>Flavobacteriia</taxon>
        <taxon>Flavobacteriales</taxon>
        <taxon>Flavobacteriaceae</taxon>
        <taxon>Flagellimonas</taxon>
    </lineage>
</organism>
<sequence length="161" mass="18749">MKTSIALFALILCISCQNNSLKKDEYNIAQEAVQFRIARPTNNLEKIKDFYVGVLGLEEIESFKGHQGYSGIMLGLPGDQYHLEFTEHDESSELPKPTKENLMVLYFDTSEKYNNAISRLKNKGYMPVEPENPYWKKRGETYEDPDHWRIVLYNGIYQSNR</sequence>
<accession>A0A371JST7</accession>
<dbReference type="InterPro" id="IPR058998">
    <property type="entry name" value="YycE-like_N"/>
</dbReference>
<keyword evidence="3" id="KW-1185">Reference proteome</keyword>
<dbReference type="Pfam" id="PF22659">
    <property type="entry name" value="YycE-like_C"/>
    <property type="match status" value="1"/>
</dbReference>
<dbReference type="SUPFAM" id="SSF54593">
    <property type="entry name" value="Glyoxalase/Bleomycin resistance protein/Dihydroxybiphenyl dioxygenase"/>
    <property type="match status" value="1"/>
</dbReference>
<evidence type="ECO:0000313" key="2">
    <source>
        <dbReference type="EMBL" id="RDY60880.1"/>
    </source>
</evidence>
<dbReference type="Proteomes" id="UP000261828">
    <property type="component" value="Unassembled WGS sequence"/>
</dbReference>
<feature type="domain" description="VOC" evidence="1">
    <location>
        <begin position="31"/>
        <end position="155"/>
    </location>
</feature>
<dbReference type="Gene3D" id="3.10.180.10">
    <property type="entry name" value="2,3-Dihydroxybiphenyl 1,2-Dioxygenase, domain 1"/>
    <property type="match status" value="1"/>
</dbReference>
<dbReference type="PROSITE" id="PS51819">
    <property type="entry name" value="VOC"/>
    <property type="match status" value="1"/>
</dbReference>
<reference evidence="2 3" key="1">
    <citation type="submission" date="2018-08" db="EMBL/GenBank/DDBJ databases">
        <title>Muricauda nanhaiensis sp. nov., isolated from seawater of the South China Sea.</title>
        <authorList>
            <person name="Dang Y."/>
        </authorList>
    </citation>
    <scope>NUCLEOTIDE SEQUENCE [LARGE SCALE GENOMIC DNA]</scope>
    <source>
        <strain evidence="2 3">SM1704</strain>
    </source>
</reference>
<dbReference type="EMBL" id="QTJX01000001">
    <property type="protein sequence ID" value="RDY60880.1"/>
    <property type="molecule type" value="Genomic_DNA"/>
</dbReference>
<evidence type="ECO:0000259" key="1">
    <source>
        <dbReference type="PROSITE" id="PS51819"/>
    </source>
</evidence>
<dbReference type="InterPro" id="IPR058997">
    <property type="entry name" value="YycE-like_C"/>
</dbReference>
<comment type="caution">
    <text evidence="2">The sequence shown here is derived from an EMBL/GenBank/DDBJ whole genome shotgun (WGS) entry which is preliminary data.</text>
</comment>
<protein>
    <submittedName>
        <fullName evidence="2">VOC family protein</fullName>
    </submittedName>
</protein>
<dbReference type="OrthoDB" id="8018325at2"/>
<dbReference type="Pfam" id="PF22658">
    <property type="entry name" value="YycE-like_N"/>
    <property type="match status" value="1"/>
</dbReference>
<dbReference type="CDD" id="cd06587">
    <property type="entry name" value="VOC"/>
    <property type="match status" value="1"/>
</dbReference>
<name>A0A371JST7_9FLAO</name>
<dbReference type="InterPro" id="IPR029068">
    <property type="entry name" value="Glyas_Bleomycin-R_OHBP_Dase"/>
</dbReference>
<dbReference type="RefSeq" id="WP_116182763.1">
    <property type="nucleotide sequence ID" value="NZ_QTJX01000001.1"/>
</dbReference>
<evidence type="ECO:0000313" key="3">
    <source>
        <dbReference type="Proteomes" id="UP000261828"/>
    </source>
</evidence>
<dbReference type="AlphaFoldDB" id="A0A371JST7"/>
<proteinExistence type="predicted"/>